<dbReference type="EMBL" id="JACHGZ010000025">
    <property type="protein sequence ID" value="MBB5149633.1"/>
    <property type="molecule type" value="Genomic_DNA"/>
</dbReference>
<name>A0A840PUM0_URETH</name>
<dbReference type="InterPro" id="IPR021683">
    <property type="entry name" value="DUF3267"/>
</dbReference>
<reference evidence="2 3" key="1">
    <citation type="submission" date="2020-08" db="EMBL/GenBank/DDBJ databases">
        <title>Genomic Encyclopedia of Type Strains, Phase IV (KMG-IV): sequencing the most valuable type-strain genomes for metagenomic binning, comparative biology and taxonomic classification.</title>
        <authorList>
            <person name="Goeker M."/>
        </authorList>
    </citation>
    <scope>NUCLEOTIDE SEQUENCE [LARGE SCALE GENOMIC DNA]</scope>
    <source>
        <strain evidence="2 3">DSM 10633</strain>
    </source>
</reference>
<dbReference type="Proteomes" id="UP000557217">
    <property type="component" value="Unassembled WGS sequence"/>
</dbReference>
<organism evidence="2 3">
    <name type="scientific">Ureibacillus thermosphaericus</name>
    <dbReference type="NCBI Taxonomy" id="51173"/>
    <lineage>
        <taxon>Bacteria</taxon>
        <taxon>Bacillati</taxon>
        <taxon>Bacillota</taxon>
        <taxon>Bacilli</taxon>
        <taxon>Bacillales</taxon>
        <taxon>Caryophanaceae</taxon>
        <taxon>Ureibacillus</taxon>
    </lineage>
</organism>
<dbReference type="RefSeq" id="WP_016838149.1">
    <property type="nucleotide sequence ID" value="NZ_JAAXPW010000027.1"/>
</dbReference>
<comment type="caution">
    <text evidence="2">The sequence shown here is derived from an EMBL/GenBank/DDBJ whole genome shotgun (WGS) entry which is preliminary data.</text>
</comment>
<feature type="transmembrane region" description="Helical" evidence="1">
    <location>
        <begin position="106"/>
        <end position="128"/>
    </location>
</feature>
<keyword evidence="1" id="KW-0812">Transmembrane</keyword>
<sequence length="186" mass="22127">MHCWKTINIKREYRTPRLVFYAIIIFILVFSFSFIIIGANRPLIYDAHHFPLFILVCLLLYPLHKLIHYYSLFSYRKSVKLKWRFEFKLIPIVQIRIKKMLPKKRYMFILLTPFIIVNTLLILVAIFLPYYSHYACLLLGYHCGICLVDILYFIHLVKAPKNAVIEETPKGYEILVPPSFSNIPNN</sequence>
<accession>A0A840PUM0</accession>
<keyword evidence="1" id="KW-1133">Transmembrane helix</keyword>
<dbReference type="Pfam" id="PF11667">
    <property type="entry name" value="DUF3267"/>
    <property type="match status" value="1"/>
</dbReference>
<evidence type="ECO:0008006" key="4">
    <source>
        <dbReference type="Google" id="ProtNLM"/>
    </source>
</evidence>
<proteinExistence type="predicted"/>
<feature type="transmembrane region" description="Helical" evidence="1">
    <location>
        <begin position="50"/>
        <end position="72"/>
    </location>
</feature>
<evidence type="ECO:0000313" key="3">
    <source>
        <dbReference type="Proteomes" id="UP000557217"/>
    </source>
</evidence>
<keyword evidence="3" id="KW-1185">Reference proteome</keyword>
<feature type="transmembrane region" description="Helical" evidence="1">
    <location>
        <begin position="134"/>
        <end position="154"/>
    </location>
</feature>
<dbReference type="AlphaFoldDB" id="A0A840PUM0"/>
<protein>
    <recommendedName>
        <fullName evidence="4">DUF3267 domain-containing protein</fullName>
    </recommendedName>
</protein>
<evidence type="ECO:0000313" key="2">
    <source>
        <dbReference type="EMBL" id="MBB5149633.1"/>
    </source>
</evidence>
<gene>
    <name evidence="2" type="ORF">HNR36_002025</name>
</gene>
<evidence type="ECO:0000256" key="1">
    <source>
        <dbReference type="SAM" id="Phobius"/>
    </source>
</evidence>
<feature type="transmembrane region" description="Helical" evidence="1">
    <location>
        <begin position="18"/>
        <end position="38"/>
    </location>
</feature>
<keyword evidence="1" id="KW-0472">Membrane</keyword>